<gene>
    <name evidence="1" type="ORF">ACFSUF_14785</name>
</gene>
<accession>A0ABW5PEK2</accession>
<evidence type="ECO:0008006" key="3">
    <source>
        <dbReference type="Google" id="ProtNLM"/>
    </source>
</evidence>
<protein>
    <recommendedName>
        <fullName evidence="3">Lipoprotein</fullName>
    </recommendedName>
</protein>
<dbReference type="Proteomes" id="UP001597541">
    <property type="component" value="Unassembled WGS sequence"/>
</dbReference>
<organism evidence="1 2">
    <name type="scientific">Paenibacillus gansuensis</name>
    <dbReference type="NCBI Taxonomy" id="306542"/>
    <lineage>
        <taxon>Bacteria</taxon>
        <taxon>Bacillati</taxon>
        <taxon>Bacillota</taxon>
        <taxon>Bacilli</taxon>
        <taxon>Bacillales</taxon>
        <taxon>Paenibacillaceae</taxon>
        <taxon>Paenibacillus</taxon>
    </lineage>
</organism>
<keyword evidence="2" id="KW-1185">Reference proteome</keyword>
<comment type="caution">
    <text evidence="1">The sequence shown here is derived from an EMBL/GenBank/DDBJ whole genome shotgun (WGS) entry which is preliminary data.</text>
</comment>
<name>A0ABW5PEK2_9BACL</name>
<proteinExistence type="predicted"/>
<dbReference type="RefSeq" id="WP_377603725.1">
    <property type="nucleotide sequence ID" value="NZ_JBHUME010000008.1"/>
</dbReference>
<dbReference type="EMBL" id="JBHUME010000008">
    <property type="protein sequence ID" value="MFD2613695.1"/>
    <property type="molecule type" value="Genomic_DNA"/>
</dbReference>
<reference evidence="2" key="1">
    <citation type="journal article" date="2019" name="Int. J. Syst. Evol. Microbiol.">
        <title>The Global Catalogue of Microorganisms (GCM) 10K type strain sequencing project: providing services to taxonomists for standard genome sequencing and annotation.</title>
        <authorList>
            <consortium name="The Broad Institute Genomics Platform"/>
            <consortium name="The Broad Institute Genome Sequencing Center for Infectious Disease"/>
            <person name="Wu L."/>
            <person name="Ma J."/>
        </authorList>
    </citation>
    <scope>NUCLEOTIDE SEQUENCE [LARGE SCALE GENOMIC DNA]</scope>
    <source>
        <strain evidence="2">KCTC 3950</strain>
    </source>
</reference>
<evidence type="ECO:0000313" key="2">
    <source>
        <dbReference type="Proteomes" id="UP001597541"/>
    </source>
</evidence>
<sequence>MRLERKRSWKWLPLLMLAGLMLMAAGCGGPKEDVKISVLPQSGIPSEATDKLQEVLAAKLGEKPTMGVYGSPLFRPEKMMVELAAGENSIVITDEELFKGYTSQGGFVRLDDAFDASKFPEGVTTAEEGTTDEPKKVTALYGIPMDKAGWFQAAGLNGKGLFAFIPGNSPDVEQSIRVLKTIVEMK</sequence>
<evidence type="ECO:0000313" key="1">
    <source>
        <dbReference type="EMBL" id="MFD2613695.1"/>
    </source>
</evidence>
<dbReference type="PROSITE" id="PS51257">
    <property type="entry name" value="PROKAR_LIPOPROTEIN"/>
    <property type="match status" value="1"/>
</dbReference>